<evidence type="ECO:0000313" key="10">
    <source>
        <dbReference type="EMBL" id="KAJ1177772.1"/>
    </source>
</evidence>
<keyword evidence="11" id="KW-1185">Reference proteome</keyword>
<dbReference type="InterPro" id="IPR026854">
    <property type="entry name" value="VPS13_N"/>
</dbReference>
<evidence type="ECO:0000313" key="11">
    <source>
        <dbReference type="Proteomes" id="UP001066276"/>
    </source>
</evidence>
<dbReference type="Pfam" id="PF25037">
    <property type="entry name" value="VPS13_C"/>
    <property type="match status" value="1"/>
</dbReference>
<keyword evidence="2" id="KW-0813">Transport</keyword>
<proteinExistence type="inferred from homology"/>
<gene>
    <name evidence="10" type="ORF">NDU88_003024</name>
</gene>
<dbReference type="InterPro" id="IPR056747">
    <property type="entry name" value="VPS13-like_M"/>
</dbReference>
<evidence type="ECO:0000256" key="3">
    <source>
        <dbReference type="ARBA" id="ARBA00023055"/>
    </source>
</evidence>
<dbReference type="PANTHER" id="PTHR16166">
    <property type="entry name" value="VACUOLAR PROTEIN SORTING-ASSOCIATED PROTEIN VPS13"/>
    <property type="match status" value="1"/>
</dbReference>
<evidence type="ECO:0000256" key="2">
    <source>
        <dbReference type="ARBA" id="ARBA00022448"/>
    </source>
</evidence>
<keyword evidence="3" id="KW-0445">Lipid transport</keyword>
<dbReference type="EMBL" id="JANPWB010000006">
    <property type="protein sequence ID" value="KAJ1177772.1"/>
    <property type="molecule type" value="Genomic_DNA"/>
</dbReference>
<comment type="similarity">
    <text evidence="1">Belongs to the VPS13 family.</text>
</comment>
<evidence type="ECO:0000259" key="8">
    <source>
        <dbReference type="Pfam" id="PF25036"/>
    </source>
</evidence>
<dbReference type="PANTHER" id="PTHR16166:SF125">
    <property type="entry name" value="INTERMEMBRANE LIPID TRANSFER PROTEIN VPS13C"/>
    <property type="match status" value="1"/>
</dbReference>
<dbReference type="GO" id="GO:0006869">
    <property type="term" value="P:lipid transport"/>
    <property type="evidence" value="ECO:0007669"/>
    <property type="project" value="UniProtKB-KW"/>
</dbReference>
<reference evidence="10" key="1">
    <citation type="journal article" date="2022" name="bioRxiv">
        <title>Sequencing and chromosome-scale assembly of the giantPleurodeles waltlgenome.</title>
        <authorList>
            <person name="Brown T."/>
            <person name="Elewa A."/>
            <person name="Iarovenko S."/>
            <person name="Subramanian E."/>
            <person name="Araus A.J."/>
            <person name="Petzold A."/>
            <person name="Susuki M."/>
            <person name="Suzuki K.-i.T."/>
            <person name="Hayashi T."/>
            <person name="Toyoda A."/>
            <person name="Oliveira C."/>
            <person name="Osipova E."/>
            <person name="Leigh N.D."/>
            <person name="Simon A."/>
            <person name="Yun M.H."/>
        </authorList>
    </citation>
    <scope>NUCLEOTIDE SEQUENCE</scope>
    <source>
        <strain evidence="10">20211129_DDA</strain>
        <tissue evidence="10">Liver</tissue>
    </source>
</reference>
<dbReference type="GO" id="GO:0007005">
    <property type="term" value="P:mitochondrion organization"/>
    <property type="evidence" value="ECO:0007669"/>
    <property type="project" value="TreeGrafter"/>
</dbReference>
<organism evidence="10 11">
    <name type="scientific">Pleurodeles waltl</name>
    <name type="common">Iberian ribbed newt</name>
    <dbReference type="NCBI Taxonomy" id="8319"/>
    <lineage>
        <taxon>Eukaryota</taxon>
        <taxon>Metazoa</taxon>
        <taxon>Chordata</taxon>
        <taxon>Craniata</taxon>
        <taxon>Vertebrata</taxon>
        <taxon>Euteleostomi</taxon>
        <taxon>Amphibia</taxon>
        <taxon>Batrachia</taxon>
        <taxon>Caudata</taxon>
        <taxon>Salamandroidea</taxon>
        <taxon>Salamandridae</taxon>
        <taxon>Pleurodelinae</taxon>
        <taxon>Pleurodeles</taxon>
    </lineage>
</organism>
<feature type="domain" description="Intermembrane lipid transfer protein VPS13-like C-terminal" evidence="9">
    <location>
        <begin position="3576"/>
        <end position="3684"/>
    </location>
</feature>
<dbReference type="Proteomes" id="UP001066276">
    <property type="component" value="Chromosome 3_2"/>
</dbReference>
<comment type="caution">
    <text evidence="10">The sequence shown here is derived from an EMBL/GenBank/DDBJ whole genome shotgun (WGS) entry which is preliminary data.</text>
</comment>
<feature type="region of interest" description="Disordered" evidence="5">
    <location>
        <begin position="411"/>
        <end position="434"/>
    </location>
</feature>
<dbReference type="InterPro" id="IPR009543">
    <property type="entry name" value="VPS13_VAB"/>
</dbReference>
<accession>A0AAV7TMF3</accession>
<dbReference type="InterPro" id="IPR056748">
    <property type="entry name" value="VPS13-like_C"/>
</dbReference>
<feature type="domain" description="Chorein N-terminal" evidence="6">
    <location>
        <begin position="2"/>
        <end position="854"/>
    </location>
</feature>
<dbReference type="InterPro" id="IPR026847">
    <property type="entry name" value="VPS13"/>
</dbReference>
<evidence type="ECO:0000256" key="5">
    <source>
        <dbReference type="SAM" id="MobiDB-lite"/>
    </source>
</evidence>
<feature type="domain" description="Vacuolar protein sorting-associated protein 13 VPS13 adaptor binding" evidence="8">
    <location>
        <begin position="2461"/>
        <end position="2995"/>
    </location>
</feature>
<dbReference type="Pfam" id="PF25036">
    <property type="entry name" value="VPS13_VAB"/>
    <property type="match status" value="1"/>
</dbReference>
<sequence>MVLESVVADLLNRYLGDYVENLDRSQLKLGIWGGNVALDNLQIRENALSELDVPFKVKFGQIDKLNLKIPWKNLYGEAVVATLQGLYILVVPGSSIKYDAEKEDKQLQEAKQRELSKIEEALQKAADKDKKKEEKKDTFLEKLATQIVKNLQVKITSIHVRFEDDITDPTMPFSFGVTLGELSLLTTNETWIPCILNEAAKIIYKLVRLDCFSAYWNVNSSLYYRNSREKILMQLKEGIPSNLMEHKDFQYIFQPVSASAKLYINPHAETELQTPKLDCKMEVQNIGIELTKPQYLSMIDLLESVDYMVRNAPYRKYRPDKPLHANSKQWWLYAITSILEVHVRRYSRMWSWRNIQQHRQNLKTYKSLYKNKLTLSKIPEDLQKQLQLAEKNLDVFNIVLARQQAQVEMVRSGQKPLGKKSSHRGEKRRGGWFGGFWGKKEAKKKEDEEETSASEDIDDIMTPEEKKKLFTAIGYSESLNNLALPTEYIAHILSFKLLSTSITIRENQHVPEILKVQIIDLSTIILQRPGAQAMKLEAKLEHWYVTGLRQQNTVPSLITSIGNADSSLLKIQFETNPQDSSADQALILNSQPVEIIYDARTMNALVEFFQTRLDLEQLKSVTLMKLEEIKERTAAGLVHIIETRKVLDLRIDLKPSYLVLPQTGFYHDNSDLMILDFGSLQLRSINKGANRTTNMSSLEELMDEAYDKFDIKLKSVQLLFSRPGENWKTARFQHPSKLHILQPMDVQVQFSKAMVEKDSRMANLKISGELPLLHVRISDQKIKSVFEILNSIPVPQRLTSPTADIKKVPVISLIDDKKTFLTHRLETSLFLANESESDEEYYETCEGAEPTAKAMLPERIIEPLETMKESETPMEEFTDLHLKFEVREVILEFTKQKQEEETVLVFNVAQLGTEAKVKTYDLTAVSYLKKVSLDYYNIEGVKKQPLHLISSSDKPGLDLLKVEYVKADKSGPRFQTEFDNTEQTVKVTFSSLDLLLHTEALLSTISFLTSALPSSDQSSLNVDKQKTTQKQDKGISLKKATKISTDKDIINFKLFAKLDAFIVNVCDARKHIAEIRIEGLNSSIFLQSHETQVFARLKDVIVTDVDSRTIHKKAVSIMGDEVFSFNLSLYPNATEGDTYLDMSKVDGRLCLKVGCIQIVYLHKFLMSLLSFLDNFQTVKETISAATAQAAEKAATSVKGMAQRSVRFSMDINLKAPVIIIPQSSVSYNAVIADLGLITVQNDFSFVTMEGCQLPPVIDRMDVKLTELKLSRKILQQTCSQSDIHILQPINLDLSINRNLAASWYHTLPMMEIKGHLDTMNVILSNEDLSILLRIVLENIGEAEKDPNTVKPVIKKEDTFKESLEVPKSMQSVNVLKESQKEIPVGIQPEDMTNVLLSFEIRKVVVTLTQEASVHPLHVLQILQLGTQTKVRNQDLSATAYLKNISLTCHEFYDLKGKPLHIINSSDETGEHLLKMEYIKADRNGPHFKTVYKNIEQAMNVSFSSLDLVLHTQALLSIMNFLTSAVPSSQLGSAGNEPQQKLETEGLKNASLKTASVGLDSEDVFDLKLTAKLDAFNIWVCDQKCNIADIRIQGMDTSISMRSKQTEVFARLRDIIVTDVDPKTIHKKAVSIVGDEVFRFHMSLYPDATEGEAYTDVSKVDSKMSLKVGCIQIVYVHKFLMSLLSFLNNFQTAKEALSAATAQAAEKAASSMKDFAQKSFRLSMDINLKAPLIIVPQSSVSKNAIIADLGWIMVQNNFSLIPAKECALPPVIDRMDLQLTNLKLSRTIIATETTTEPDLEILQPVNLQLSVSRNLAAAWYPEIPAMAIKGDLKPMQISLSQNDLTVLMSILLENIGEASPQPSTLQTDQDVTRMKEDFNQSVMEHLKDPVLATAEQKLAIDSAIPKEPCVTLKFDFHFESLSIILYNNEASQVTSLSKRSDSLRLGELRLHLMTSSGSMYMDGSMNLNTKLQTCTLDDLRENIIKATPRMVDKKDDTDNDVMIDITYKQDKNTKLIVAILNKLYVCASVEFLLTVAEFFINAVPQSETVSTEKSSQFQLKQASLPKSKPGKEESRRPSLTVKAFVMDPEVVFVASLTKADAPALSASFQCTFCLTSDSSSQKMTVIMKDLKVVACPFLHNIRGKNVTAVLQPCSVLLENISYNTGEQNMTLKVEEVIVKISPIILNTVLTIMAALKPKAKEYESKDTPTAPSNLWEVKTIDRSHYWFLGVDVAHEVKETFTDSEGTKKIESFGIDIKSIQITLECGLGHRTVPLLLAESTFVGTVKNWTSLMDVVADTTLEVHYYNENVAVWEPLVERVHGGKRQWNLKIEMKNNSKQDRALIPGDDFVFLPEPQTAISISSKDTMNITISKCSLGVFSNLSKAFSEGTASTFDYSFKQRAPLTVKNALGVPLTVQHGSNIRLMGSSLHANVHDVAVGQVLQLEYATLEPLHQGKLSALYRQESSLFTLSIVPHGYTEVANIPVAKPGRRLYNVRNPMAEYTDSILTQIDASEGDKVITIRSPLQIKNHFAVPFKIYKFVLNMKLLEPIGVAKPEEEFHVPLDSYRCQLFVKPVGILEGQYCHSTTYITWKEELHRSNEVRCMLQCPASEANFLPLIVTCTAVPDEIHFIASHGEKDWDPAYVLHLYPPLTVRNFLPYSLRFLLEGTAEAHELVEGSAADVYHSRINQEIMELVLVKYQGKNWNGHFRVHDELPEFFLVCFTSTSTDLMTVDISVHARRAGSRMILSVFSPYWIINKTSRVLQYRAEDMHVKHPSDYRDVILFSYKKKNIFTKNKVQLSISTSSWSNGFSLDTVGSYGCVKCPATTMEYLVGVSIKMSSFNLSKIVTMTPFYTLVNKSAFELEIGEVLPDVSLPSRKWNYISSSECVPFWPETVSGKLCAKVVGFERPSMPFHYNKQDNGTLLILEDMNGGIMVDVNVAEHSVVITFSDYYEGAAPALIINHTPGAVLQYNQSGSPNEKQLSPGEVCLFAWTDPTGTRKLCWRCAENAGEHTLLKDNCGQFPYNQNVQIHWVSFLDGRQRVLLFTDDVALVSKARQAEELEQPDQEINVLLHSVGLSLVNNETKQEISYIGITSSDAVWEMKPKNKWKPFNQKQILLLEHAYQKHTAAVGAGEETGWIKVECNLEVNFSRTPMSMRVPVKCEIRRNFLSGIQVEFKQSPHQRSLRAQLYWLQVDNQLPGAMFSAVFHPVAPPRSIALDSEPKPFIDVSIITRFNEYSKVMQFKYFMVLIQEMALKMDQGFLGAITALFTPSTDPESERQRTKLIQQDLEALNTELMESSMTDITTLSFFEHFHISPVKLHLSLSLGTGGEESSKEQELVAITSVNLLLKSIGATLTDVDDLIFKLACFEVKYQFYKRDQLMWIVVRHYSEQFLKQMYVLLLGLDVLGNPFGLIRGLSEGVEAFFYEPFQGAVQGPEEFAEGLVIGVRSLLGHTVGGAAGVVSRITGSVGKGLAAMTMDKEYQQKRREEMGRQPKDFGDSLAKGGKGFLRGVVGGVTGIITKPVEGAKKEGAAGFFKGIGKGLVGVVARPTGGIIDMASSTFQGIQRVAESTEDVVKLRAPRFIHEDGIIRPYDRSEAEGYDLFENSNIKKLDGEIFRYNCILPEGKNAHLVVTNRRVMCVKKVEILGHRTVDWDYLFEDFTRSPSVDGKTLHIFVKDQGLTVFQKKDSAVHEFLKNVQLPDENVAKTVNKAIDEAQTTRQQQKLVKQKSVRFIKQYTLS</sequence>
<evidence type="ECO:0008006" key="12">
    <source>
        <dbReference type="Google" id="ProtNLM"/>
    </source>
</evidence>
<keyword evidence="4" id="KW-0175">Coiled coil</keyword>
<feature type="domain" description="VPS13-like middle region" evidence="7">
    <location>
        <begin position="1065"/>
        <end position="1543"/>
    </location>
</feature>
<dbReference type="GO" id="GO:0006623">
    <property type="term" value="P:protein targeting to vacuole"/>
    <property type="evidence" value="ECO:0007669"/>
    <property type="project" value="TreeGrafter"/>
</dbReference>
<evidence type="ECO:0000256" key="4">
    <source>
        <dbReference type="SAM" id="Coils"/>
    </source>
</evidence>
<name>A0AAV7TMF3_PLEWA</name>
<dbReference type="GO" id="GO:0045053">
    <property type="term" value="P:protein retention in Golgi apparatus"/>
    <property type="evidence" value="ECO:0007669"/>
    <property type="project" value="TreeGrafter"/>
</dbReference>
<evidence type="ECO:0000259" key="6">
    <source>
        <dbReference type="Pfam" id="PF12624"/>
    </source>
</evidence>
<evidence type="ECO:0000259" key="9">
    <source>
        <dbReference type="Pfam" id="PF25037"/>
    </source>
</evidence>
<feature type="compositionally biased region" description="Basic residues" evidence="5">
    <location>
        <begin position="417"/>
        <end position="427"/>
    </location>
</feature>
<protein>
    <recommendedName>
        <fullName evidence="12">Vacuolar protein sorting 13 homolog C</fullName>
    </recommendedName>
</protein>
<feature type="coiled-coil region" evidence="4">
    <location>
        <begin position="104"/>
        <end position="138"/>
    </location>
</feature>
<evidence type="ECO:0000256" key="1">
    <source>
        <dbReference type="ARBA" id="ARBA00006545"/>
    </source>
</evidence>
<evidence type="ECO:0000259" key="7">
    <source>
        <dbReference type="Pfam" id="PF25033"/>
    </source>
</evidence>
<dbReference type="Pfam" id="PF25033">
    <property type="entry name" value="VPS13_M"/>
    <property type="match status" value="2"/>
</dbReference>
<dbReference type="Pfam" id="PF12624">
    <property type="entry name" value="VPS13_N"/>
    <property type="match status" value="1"/>
</dbReference>
<feature type="domain" description="VPS13-like middle region" evidence="7">
    <location>
        <begin position="1579"/>
        <end position="2385"/>
    </location>
</feature>